<dbReference type="HOGENOM" id="CLU_047547_1_2_9"/>
<feature type="transmembrane region" description="Helical" evidence="8">
    <location>
        <begin position="9"/>
        <end position="32"/>
    </location>
</feature>
<evidence type="ECO:0000256" key="7">
    <source>
        <dbReference type="ARBA" id="ARBA00023136"/>
    </source>
</evidence>
<evidence type="ECO:0000313" key="9">
    <source>
        <dbReference type="EMBL" id="AHF05686.1"/>
    </source>
</evidence>
<comment type="subcellular location">
    <subcellularLocation>
        <location evidence="1">Membrane</location>
        <topology evidence="1">Multi-pass membrane protein</topology>
    </subcellularLocation>
</comment>
<keyword evidence="4" id="KW-0309">Germination</keyword>
<evidence type="ECO:0000256" key="4">
    <source>
        <dbReference type="ARBA" id="ARBA00022544"/>
    </source>
</evidence>
<feature type="transmembrane region" description="Helical" evidence="8">
    <location>
        <begin position="117"/>
        <end position="135"/>
    </location>
</feature>
<dbReference type="EMBL" id="CP007032">
    <property type="protein sequence ID" value="AHF05686.1"/>
    <property type="molecule type" value="Genomic_DNA"/>
</dbReference>
<feature type="transmembrane region" description="Helical" evidence="8">
    <location>
        <begin position="181"/>
        <end position="205"/>
    </location>
</feature>
<feature type="transmembrane region" description="Helical" evidence="8">
    <location>
        <begin position="78"/>
        <end position="97"/>
    </location>
</feature>
<dbReference type="Proteomes" id="UP000010847">
    <property type="component" value="Chromosome"/>
</dbReference>
<keyword evidence="7 8" id="KW-0472">Membrane</keyword>
<evidence type="ECO:0000313" key="10">
    <source>
        <dbReference type="Proteomes" id="UP000010847"/>
    </source>
</evidence>
<dbReference type="Pfam" id="PF03845">
    <property type="entry name" value="Spore_permease"/>
    <property type="match status" value="1"/>
</dbReference>
<evidence type="ECO:0000256" key="5">
    <source>
        <dbReference type="ARBA" id="ARBA00022692"/>
    </source>
</evidence>
<dbReference type="OrthoDB" id="1792020at2"/>
<evidence type="ECO:0000256" key="3">
    <source>
        <dbReference type="ARBA" id="ARBA00022448"/>
    </source>
</evidence>
<feature type="transmembrane region" description="Helical" evidence="8">
    <location>
        <begin position="338"/>
        <end position="357"/>
    </location>
</feature>
<dbReference type="GO" id="GO:0009847">
    <property type="term" value="P:spore germination"/>
    <property type="evidence" value="ECO:0007669"/>
    <property type="project" value="InterPro"/>
</dbReference>
<keyword evidence="6 8" id="KW-1133">Transmembrane helix</keyword>
<keyword evidence="5 8" id="KW-0812">Transmembrane</keyword>
<evidence type="ECO:0000256" key="1">
    <source>
        <dbReference type="ARBA" id="ARBA00004141"/>
    </source>
</evidence>
<evidence type="ECO:0000256" key="2">
    <source>
        <dbReference type="ARBA" id="ARBA00007998"/>
    </source>
</evidence>
<sequence>MERISTHQFLMLGAGVTLGTTFLPVGTVVTSLAGRDGWMAVIPAFLFGLPFGLMVLSLAERYPQKNLIQITEQVLGKWIGKIFGILVCVIAAYFGGMIVGQGIDMFSRSILPVTPRWVFIFAGLPLILMMVYAGLEVLARFSEIVFPILVLALVGTALLSIPRFEPGELFPFLENGFKPVLYGVVEIIPWPMEFILFLGGLLEFLPTSQQEIKQMRIKLGYIFLLVGFIDMLITLVEIWVFGPTETARQTYGLLTLGKMIEISRTISGIESIFMMFWMGASIIKISAFYFLAWWGVQSVFKVKRWVAHALIIPIFMVVSWTSVRGADILIAIVQADRYLILPLALVWILLLWGVSTWKQRKQRQSSNGC</sequence>
<accession>W0E9H2</accession>
<dbReference type="eggNOG" id="COG1457">
    <property type="taxonomic scope" value="Bacteria"/>
</dbReference>
<feature type="transmembrane region" description="Helical" evidence="8">
    <location>
        <begin position="38"/>
        <end position="58"/>
    </location>
</feature>
<feature type="transmembrane region" description="Helical" evidence="8">
    <location>
        <begin position="272"/>
        <end position="293"/>
    </location>
</feature>
<dbReference type="GO" id="GO:0016020">
    <property type="term" value="C:membrane"/>
    <property type="evidence" value="ECO:0007669"/>
    <property type="project" value="UniProtKB-SubCell"/>
</dbReference>
<keyword evidence="10" id="KW-1185">Reference proteome</keyword>
<gene>
    <name evidence="9" type="ORF">DESME_00130</name>
</gene>
<feature type="transmembrane region" description="Helical" evidence="8">
    <location>
        <begin position="144"/>
        <end position="161"/>
    </location>
</feature>
<dbReference type="PANTHER" id="PTHR34975:SF2">
    <property type="entry name" value="SPORE GERMINATION PROTEIN A2"/>
    <property type="match status" value="1"/>
</dbReference>
<dbReference type="KEGG" id="dmt:DESME_00130"/>
<protein>
    <submittedName>
        <fullName evidence="9">Spore germination protein, amino acid permease</fullName>
    </submittedName>
</protein>
<proteinExistence type="inferred from homology"/>
<name>W0E9H2_9FIRM</name>
<dbReference type="Gene3D" id="1.20.1740.10">
    <property type="entry name" value="Amino acid/polyamine transporter I"/>
    <property type="match status" value="1"/>
</dbReference>
<dbReference type="NCBIfam" id="TIGR00912">
    <property type="entry name" value="2A0309"/>
    <property type="match status" value="1"/>
</dbReference>
<organism evidence="9 10">
    <name type="scientific">Desulfitobacterium metallireducens DSM 15288</name>
    <dbReference type="NCBI Taxonomy" id="871968"/>
    <lineage>
        <taxon>Bacteria</taxon>
        <taxon>Bacillati</taxon>
        <taxon>Bacillota</taxon>
        <taxon>Clostridia</taxon>
        <taxon>Eubacteriales</taxon>
        <taxon>Desulfitobacteriaceae</taxon>
        <taxon>Desulfitobacterium</taxon>
    </lineage>
</organism>
<feature type="transmembrane region" description="Helical" evidence="8">
    <location>
        <begin position="217"/>
        <end position="241"/>
    </location>
</feature>
<dbReference type="RefSeq" id="WP_006717672.1">
    <property type="nucleotide sequence ID" value="NZ_CP007032.1"/>
</dbReference>
<evidence type="ECO:0000256" key="6">
    <source>
        <dbReference type="ARBA" id="ARBA00022989"/>
    </source>
</evidence>
<dbReference type="AlphaFoldDB" id="W0E9H2"/>
<keyword evidence="3" id="KW-0813">Transport</keyword>
<dbReference type="PANTHER" id="PTHR34975">
    <property type="entry name" value="SPORE GERMINATION PROTEIN A2"/>
    <property type="match status" value="1"/>
</dbReference>
<feature type="transmembrane region" description="Helical" evidence="8">
    <location>
        <begin position="305"/>
        <end position="323"/>
    </location>
</feature>
<reference evidence="9 10" key="1">
    <citation type="submission" date="2013-12" db="EMBL/GenBank/DDBJ databases">
        <authorList>
            <consortium name="DOE Joint Genome Institute"/>
            <person name="Smidt H."/>
            <person name="Huntemann M."/>
            <person name="Han J."/>
            <person name="Chen A."/>
            <person name="Kyrpides N."/>
            <person name="Mavromatis K."/>
            <person name="Markowitz V."/>
            <person name="Palaniappan K."/>
            <person name="Ivanova N."/>
            <person name="Schaumberg A."/>
            <person name="Pati A."/>
            <person name="Liolios K."/>
            <person name="Nordberg H.P."/>
            <person name="Cantor M.N."/>
            <person name="Hua S.X."/>
            <person name="Woyke T."/>
        </authorList>
    </citation>
    <scope>NUCLEOTIDE SEQUENCE [LARGE SCALE GENOMIC DNA]</scope>
    <source>
        <strain evidence="10">DSM 15288</strain>
    </source>
</reference>
<dbReference type="STRING" id="871968.DESME_00130"/>
<dbReference type="InterPro" id="IPR004761">
    <property type="entry name" value="Spore_GerAB"/>
</dbReference>
<evidence type="ECO:0000256" key="8">
    <source>
        <dbReference type="SAM" id="Phobius"/>
    </source>
</evidence>
<comment type="similarity">
    <text evidence="2">Belongs to the amino acid-polyamine-organocation (APC) superfamily. Spore germination protein (SGP) (TC 2.A.3.9) family.</text>
</comment>